<evidence type="ECO:0000256" key="2">
    <source>
        <dbReference type="ARBA" id="ARBA00022741"/>
    </source>
</evidence>
<reference evidence="7" key="1">
    <citation type="submission" date="2020-10" db="EMBL/GenBank/DDBJ databases">
        <title>Connecting structure to function with the recovery of over 1000 high-quality activated sludge metagenome-assembled genomes encoding full-length rRNA genes using long-read sequencing.</title>
        <authorList>
            <person name="Singleton C.M."/>
            <person name="Petriglieri F."/>
            <person name="Kristensen J.M."/>
            <person name="Kirkegaard R.H."/>
            <person name="Michaelsen T.Y."/>
            <person name="Andersen M.H."/>
            <person name="Karst S.M."/>
            <person name="Dueholm M.S."/>
            <person name="Nielsen P.H."/>
            <person name="Albertsen M."/>
        </authorList>
    </citation>
    <scope>NUCLEOTIDE SEQUENCE</scope>
    <source>
        <strain evidence="7">Skiv_18-Q3-R9-52_MAXAC.067</strain>
    </source>
</reference>
<evidence type="ECO:0000256" key="1">
    <source>
        <dbReference type="ARBA" id="ARBA00022679"/>
    </source>
</evidence>
<dbReference type="Pfam" id="PF00069">
    <property type="entry name" value="Pkinase"/>
    <property type="match status" value="1"/>
</dbReference>
<keyword evidence="7" id="KW-0723">Serine/threonine-protein kinase</keyword>
<dbReference type="Proteomes" id="UP000886657">
    <property type="component" value="Unassembled WGS sequence"/>
</dbReference>
<evidence type="ECO:0000313" key="8">
    <source>
        <dbReference type="Proteomes" id="UP000886657"/>
    </source>
</evidence>
<dbReference type="PROSITE" id="PS00107">
    <property type="entry name" value="PROTEIN_KINASE_ATP"/>
    <property type="match status" value="1"/>
</dbReference>
<evidence type="ECO:0000256" key="4">
    <source>
        <dbReference type="ARBA" id="ARBA00022840"/>
    </source>
</evidence>
<accession>A0A9D7SFU1</accession>
<dbReference type="InterPro" id="IPR008271">
    <property type="entry name" value="Ser/Thr_kinase_AS"/>
</dbReference>
<dbReference type="SUPFAM" id="SSF56112">
    <property type="entry name" value="Protein kinase-like (PK-like)"/>
    <property type="match status" value="1"/>
</dbReference>
<dbReference type="PANTHER" id="PTHR43289:SF6">
    <property type="entry name" value="SERINE_THREONINE-PROTEIN KINASE NEKL-3"/>
    <property type="match status" value="1"/>
</dbReference>
<dbReference type="CDD" id="cd14014">
    <property type="entry name" value="STKc_PknB_like"/>
    <property type="match status" value="1"/>
</dbReference>
<sequence length="1027" mass="111420">MSLLLTNLDGRVTLKGVLGSGGMGEVYRAWDAGLERPVAVKFVRSGDPKEADRLLLEARLQARVEHPNVVRVHDTGTLEGRPCILLQLVEGQTFADLDAGVSWQEKVGLAVQGARGLGAAHRMGLVHRDVKPANILVEASKEGLQAILSDFGLARDEEGGLTRSGLMMGTVDFMAPEQVTGATPVDFRADIYGLGATLYAVLAGRPPFRNTPSPKTGKRVGQDLPEAATEGEMHPGDLLRRVLEHNPRSLAAEVPGLPKDLAIVVAKAMEKEPTRRYATVEAFADDLERVLRGEAIQARAMGWAERGGRWVRRNPIPARAVFAGVLAMFAAGVFVAWNSRRTALEALDAAQLGAEAKAFELRLRMAHLAPAHDLRSVHAELRAGLVRLAGRRGAGSSASDYARGRVYLLLNQLDEARAALGVAQEKGFKGPDMEAALGMVYGRIYQRDLSTLESIQDPTFRTSRIAELQQRLRAPALAHLGAAGGDLLLQAEAALLNGHYEETRRLALEARRQDPERLEATVLAARVWYREGRDAYNNRDLVQAESCALQGALVAQGLMEDLRSDPAVPILLGGFMDLRASVALDRGGDPRQPIAEGMAFAERALALDPESRDAWILKVQLLANRTKSSVQADQDGLEQATTLLEATRRLVAIDPKSAKAQQLLSYALYAVGHEADSRGQDPAPFHLEGFKAGLEADRIEPWNALGIYRALMNAVQHIEAQIKRGKDPSELVLAAEAAAKRLEKLEGRGGLNPRALLGTLANLRQVVGRVAWLQGRDPDPFMAEAMGNFEQLKAAEPDHVEHLAYLCFFAQQRMESLGAAGRDVEALFRAILPVADEAVRRSPEQPMLKAYRAAIYVFSMAGRVQGRSMALDPERRRAAHRAVDEAIVATRHPALIETRGLLWLIEAEAGIHASADKAVKDLEKVVRAKIAASSTNVSMIRALRVRRGPGDLSRAMSLLEKQRQTEPTDPDLMLFQAVLLKDLGRDAEAAAWRQKALGVQPLLAGHPVFIAAFGAVGPIPASGPLGR</sequence>
<protein>
    <submittedName>
        <fullName evidence="7">Serine/threonine protein kinase</fullName>
    </submittedName>
</protein>
<evidence type="ECO:0000256" key="5">
    <source>
        <dbReference type="PROSITE-ProRule" id="PRU10141"/>
    </source>
</evidence>
<dbReference type="Gene3D" id="3.30.200.20">
    <property type="entry name" value="Phosphorylase Kinase, domain 1"/>
    <property type="match status" value="1"/>
</dbReference>
<proteinExistence type="predicted"/>
<comment type="caution">
    <text evidence="7">The sequence shown here is derived from an EMBL/GenBank/DDBJ whole genome shotgun (WGS) entry which is preliminary data.</text>
</comment>
<evidence type="ECO:0000256" key="3">
    <source>
        <dbReference type="ARBA" id="ARBA00022777"/>
    </source>
</evidence>
<evidence type="ECO:0000313" key="7">
    <source>
        <dbReference type="EMBL" id="MBK9795221.1"/>
    </source>
</evidence>
<dbReference type="PANTHER" id="PTHR43289">
    <property type="entry name" value="MITOGEN-ACTIVATED PROTEIN KINASE KINASE KINASE 20-RELATED"/>
    <property type="match status" value="1"/>
</dbReference>
<evidence type="ECO:0000259" key="6">
    <source>
        <dbReference type="PROSITE" id="PS50011"/>
    </source>
</evidence>
<dbReference type="AlphaFoldDB" id="A0A9D7SFU1"/>
<dbReference type="Gene3D" id="1.10.510.10">
    <property type="entry name" value="Transferase(Phosphotransferase) domain 1"/>
    <property type="match status" value="1"/>
</dbReference>
<dbReference type="InterPro" id="IPR011009">
    <property type="entry name" value="Kinase-like_dom_sf"/>
</dbReference>
<name>A0A9D7SFU1_9BACT</name>
<dbReference type="PROSITE" id="PS00108">
    <property type="entry name" value="PROTEIN_KINASE_ST"/>
    <property type="match status" value="1"/>
</dbReference>
<dbReference type="GO" id="GO:0005524">
    <property type="term" value="F:ATP binding"/>
    <property type="evidence" value="ECO:0007669"/>
    <property type="project" value="UniProtKB-UniRule"/>
</dbReference>
<dbReference type="InterPro" id="IPR017441">
    <property type="entry name" value="Protein_kinase_ATP_BS"/>
</dbReference>
<dbReference type="PROSITE" id="PS50011">
    <property type="entry name" value="PROTEIN_KINASE_DOM"/>
    <property type="match status" value="1"/>
</dbReference>
<gene>
    <name evidence="7" type="ORF">IPP58_01750</name>
</gene>
<dbReference type="SUPFAM" id="SSF48452">
    <property type="entry name" value="TPR-like"/>
    <property type="match status" value="1"/>
</dbReference>
<keyword evidence="2 5" id="KW-0547">Nucleotide-binding</keyword>
<dbReference type="InterPro" id="IPR000719">
    <property type="entry name" value="Prot_kinase_dom"/>
</dbReference>
<keyword evidence="3 7" id="KW-0418">Kinase</keyword>
<organism evidence="7 8">
    <name type="scientific">Candidatus Geothrix skivensis</name>
    <dbReference type="NCBI Taxonomy" id="2954439"/>
    <lineage>
        <taxon>Bacteria</taxon>
        <taxon>Pseudomonadati</taxon>
        <taxon>Acidobacteriota</taxon>
        <taxon>Holophagae</taxon>
        <taxon>Holophagales</taxon>
        <taxon>Holophagaceae</taxon>
        <taxon>Geothrix</taxon>
    </lineage>
</organism>
<dbReference type="Gene3D" id="1.25.40.10">
    <property type="entry name" value="Tetratricopeptide repeat domain"/>
    <property type="match status" value="2"/>
</dbReference>
<dbReference type="SMART" id="SM00220">
    <property type="entry name" value="S_TKc"/>
    <property type="match status" value="1"/>
</dbReference>
<dbReference type="EMBL" id="JADKIO010000004">
    <property type="protein sequence ID" value="MBK9795221.1"/>
    <property type="molecule type" value="Genomic_DNA"/>
</dbReference>
<keyword evidence="1" id="KW-0808">Transferase</keyword>
<dbReference type="InterPro" id="IPR011990">
    <property type="entry name" value="TPR-like_helical_dom_sf"/>
</dbReference>
<feature type="binding site" evidence="5">
    <location>
        <position position="41"/>
    </location>
    <ligand>
        <name>ATP</name>
        <dbReference type="ChEBI" id="CHEBI:30616"/>
    </ligand>
</feature>
<keyword evidence="4 5" id="KW-0067">ATP-binding</keyword>
<feature type="domain" description="Protein kinase" evidence="6">
    <location>
        <begin position="12"/>
        <end position="291"/>
    </location>
</feature>
<dbReference type="GO" id="GO:0004674">
    <property type="term" value="F:protein serine/threonine kinase activity"/>
    <property type="evidence" value="ECO:0007669"/>
    <property type="project" value="UniProtKB-KW"/>
</dbReference>